<feature type="domain" description="Thioredoxin" evidence="15">
    <location>
        <begin position="11"/>
        <end position="137"/>
    </location>
</feature>
<evidence type="ECO:0000256" key="7">
    <source>
        <dbReference type="ARBA" id="ARBA00022982"/>
    </source>
</evidence>
<feature type="chain" id="PRO_5014188724" evidence="14">
    <location>
        <begin position="23"/>
        <end position="272"/>
    </location>
</feature>
<dbReference type="PROSITE" id="PS51352">
    <property type="entry name" value="THIOREDOXIN_2"/>
    <property type="match status" value="1"/>
</dbReference>
<dbReference type="Gene3D" id="3.40.30.10">
    <property type="entry name" value="Glutaredoxin"/>
    <property type="match status" value="1"/>
</dbReference>
<keyword evidence="5 14" id="KW-0732">Signal</keyword>
<dbReference type="PANTHER" id="PTHR46107">
    <property type="entry name" value="DUMPY: SHORTER THAN WILD-TYPE"/>
    <property type="match status" value="1"/>
</dbReference>
<keyword evidence="7" id="KW-0249">Electron transport</keyword>
<evidence type="ECO:0000256" key="12">
    <source>
        <dbReference type="SAM" id="MobiDB-lite"/>
    </source>
</evidence>
<evidence type="ECO:0000256" key="14">
    <source>
        <dbReference type="SAM" id="SignalP"/>
    </source>
</evidence>
<evidence type="ECO:0000256" key="2">
    <source>
        <dbReference type="ARBA" id="ARBA00022448"/>
    </source>
</evidence>
<evidence type="ECO:0000256" key="9">
    <source>
        <dbReference type="ARBA" id="ARBA00023136"/>
    </source>
</evidence>
<dbReference type="PANTHER" id="PTHR46107:SF3">
    <property type="entry name" value="THIOREDOXIN DOMAIN-CONTAINING PROTEIN"/>
    <property type="match status" value="1"/>
</dbReference>
<keyword evidence="10" id="KW-1015">Disulfide bond</keyword>
<keyword evidence="11" id="KW-0676">Redox-active center</keyword>
<evidence type="ECO:0000256" key="8">
    <source>
        <dbReference type="ARBA" id="ARBA00022989"/>
    </source>
</evidence>
<dbReference type="SUPFAM" id="SSF52833">
    <property type="entry name" value="Thioredoxin-like"/>
    <property type="match status" value="1"/>
</dbReference>
<feature type="region of interest" description="Disordered" evidence="12">
    <location>
        <begin position="219"/>
        <end position="272"/>
    </location>
</feature>
<keyword evidence="6" id="KW-0256">Endoplasmic reticulum</keyword>
<evidence type="ECO:0000256" key="3">
    <source>
        <dbReference type="ARBA" id="ARBA00022553"/>
    </source>
</evidence>
<accession>A0A2H8TFZ0</accession>
<feature type="compositionally biased region" description="Basic residues" evidence="12">
    <location>
        <begin position="263"/>
        <end position="272"/>
    </location>
</feature>
<dbReference type="InterPro" id="IPR036249">
    <property type="entry name" value="Thioredoxin-like_sf"/>
</dbReference>
<dbReference type="EMBL" id="GFXV01000837">
    <property type="protein sequence ID" value="MBW12642.1"/>
    <property type="molecule type" value="Transcribed_RNA"/>
</dbReference>
<dbReference type="AlphaFoldDB" id="A0A2H8TFZ0"/>
<evidence type="ECO:0000256" key="13">
    <source>
        <dbReference type="SAM" id="Phobius"/>
    </source>
</evidence>
<keyword evidence="4 13" id="KW-0812">Transmembrane</keyword>
<sequence length="272" mass="30629">MSKPPCAVFLLAIGSMCLLAAAANGVDSGNSGHHSLELDENNWTNVLTDEWMVLFYAPWCPACKSLEPEWREFAKWSESHSSISVASTDITISPGLTGRFIVTTLPTIFHVKNGVFRYYKMGRDKDSMISFIKERKWEQLESISSWKSPNSIQMSLVAQFFKLSQKVRILHSTLMAEYGLPTWGSYLIFAIATIFIGAILGLVLVCIIDLVYPPNHHKIPVKDGKDENSDSGQESDDDDELVKDELLDDQASDEPTENEPLLRNRRKIRKTD</sequence>
<reference evidence="16" key="1">
    <citation type="submission" date="2017-10" db="EMBL/GenBank/DDBJ databases">
        <title>Transcriptome Assembly of Sugarcane Aphid Adults.</title>
        <authorList>
            <person name="Scully E.D."/>
            <person name="Palmer N.A."/>
            <person name="Geib S.M."/>
            <person name="Sarath G."/>
            <person name="Sattler S.E."/>
        </authorList>
    </citation>
    <scope>NUCLEOTIDE SEQUENCE</scope>
    <source>
        <tissue evidence="16">Whole body</tissue>
    </source>
</reference>
<evidence type="ECO:0000256" key="6">
    <source>
        <dbReference type="ARBA" id="ARBA00022824"/>
    </source>
</evidence>
<dbReference type="PROSITE" id="PS00194">
    <property type="entry name" value="THIOREDOXIN_1"/>
    <property type="match status" value="1"/>
</dbReference>
<evidence type="ECO:0000256" key="5">
    <source>
        <dbReference type="ARBA" id="ARBA00022729"/>
    </source>
</evidence>
<dbReference type="Pfam" id="PF00085">
    <property type="entry name" value="Thioredoxin"/>
    <property type="match status" value="1"/>
</dbReference>
<keyword evidence="8 13" id="KW-1133">Transmembrane helix</keyword>
<keyword evidence="9 13" id="KW-0472">Membrane</keyword>
<dbReference type="OrthoDB" id="7869097at2759"/>
<evidence type="ECO:0000256" key="1">
    <source>
        <dbReference type="ARBA" id="ARBA00004115"/>
    </source>
</evidence>
<dbReference type="InterPro" id="IPR013766">
    <property type="entry name" value="Thioredoxin_domain"/>
</dbReference>
<feature type="signal peptide" evidence="14">
    <location>
        <begin position="1"/>
        <end position="22"/>
    </location>
</feature>
<evidence type="ECO:0000256" key="4">
    <source>
        <dbReference type="ARBA" id="ARBA00022692"/>
    </source>
</evidence>
<comment type="subcellular location">
    <subcellularLocation>
        <location evidence="1">Endoplasmic reticulum membrane</location>
        <topology evidence="1">Single-pass type I membrane protein</topology>
    </subcellularLocation>
</comment>
<dbReference type="GO" id="GO:0015036">
    <property type="term" value="F:disulfide oxidoreductase activity"/>
    <property type="evidence" value="ECO:0007669"/>
    <property type="project" value="TreeGrafter"/>
</dbReference>
<protein>
    <submittedName>
        <fullName evidence="16">Thioredoxin-related transmembrane protein 1</fullName>
    </submittedName>
</protein>
<name>A0A2H8TFZ0_9HEMI</name>
<organism evidence="16">
    <name type="scientific">Melanaphis sacchari</name>
    <dbReference type="NCBI Taxonomy" id="742174"/>
    <lineage>
        <taxon>Eukaryota</taxon>
        <taxon>Metazoa</taxon>
        <taxon>Ecdysozoa</taxon>
        <taxon>Arthropoda</taxon>
        <taxon>Hexapoda</taxon>
        <taxon>Insecta</taxon>
        <taxon>Pterygota</taxon>
        <taxon>Neoptera</taxon>
        <taxon>Paraneoptera</taxon>
        <taxon>Hemiptera</taxon>
        <taxon>Sternorrhyncha</taxon>
        <taxon>Aphidomorpha</taxon>
        <taxon>Aphidoidea</taxon>
        <taxon>Aphididae</taxon>
        <taxon>Aphidini</taxon>
        <taxon>Melanaphis</taxon>
    </lineage>
</organism>
<feature type="transmembrane region" description="Helical" evidence="13">
    <location>
        <begin position="183"/>
        <end position="212"/>
    </location>
</feature>
<evidence type="ECO:0000256" key="11">
    <source>
        <dbReference type="ARBA" id="ARBA00023284"/>
    </source>
</evidence>
<gene>
    <name evidence="16" type="primary">Tmx1</name>
</gene>
<dbReference type="InterPro" id="IPR052454">
    <property type="entry name" value="TMX_domain-containing"/>
</dbReference>
<proteinExistence type="predicted"/>
<evidence type="ECO:0000259" key="15">
    <source>
        <dbReference type="PROSITE" id="PS51352"/>
    </source>
</evidence>
<feature type="compositionally biased region" description="Acidic residues" evidence="12">
    <location>
        <begin position="233"/>
        <end position="257"/>
    </location>
</feature>
<evidence type="ECO:0000256" key="10">
    <source>
        <dbReference type="ARBA" id="ARBA00023157"/>
    </source>
</evidence>
<evidence type="ECO:0000313" key="16">
    <source>
        <dbReference type="EMBL" id="MBW12642.1"/>
    </source>
</evidence>
<keyword evidence="2" id="KW-0813">Transport</keyword>
<dbReference type="InterPro" id="IPR017937">
    <property type="entry name" value="Thioredoxin_CS"/>
</dbReference>
<dbReference type="GO" id="GO:0005789">
    <property type="term" value="C:endoplasmic reticulum membrane"/>
    <property type="evidence" value="ECO:0007669"/>
    <property type="project" value="UniProtKB-SubCell"/>
</dbReference>
<keyword evidence="3" id="KW-0597">Phosphoprotein</keyword>